<evidence type="ECO:0000313" key="3">
    <source>
        <dbReference type="Proteomes" id="UP001358614"/>
    </source>
</evidence>
<dbReference type="RefSeq" id="XP_066088393.1">
    <property type="nucleotide sequence ID" value="XM_066232296.1"/>
</dbReference>
<feature type="compositionally biased region" description="Low complexity" evidence="1">
    <location>
        <begin position="27"/>
        <end position="44"/>
    </location>
</feature>
<dbReference type="Proteomes" id="UP001358614">
    <property type="component" value="Chromosome 3"/>
</dbReference>
<feature type="region of interest" description="Disordered" evidence="1">
    <location>
        <begin position="1"/>
        <end position="85"/>
    </location>
</feature>
<evidence type="ECO:0000313" key="2">
    <source>
        <dbReference type="EMBL" id="WWD10426.1"/>
    </source>
</evidence>
<accession>A0AAX4KVQ1</accession>
<dbReference type="EMBL" id="CP144091">
    <property type="protein sequence ID" value="WWD10426.1"/>
    <property type="molecule type" value="Genomic_DNA"/>
</dbReference>
<organism evidence="2 3">
    <name type="scientific">Kwoniella europaea PYCC6329</name>
    <dbReference type="NCBI Taxonomy" id="1423913"/>
    <lineage>
        <taxon>Eukaryota</taxon>
        <taxon>Fungi</taxon>
        <taxon>Dikarya</taxon>
        <taxon>Basidiomycota</taxon>
        <taxon>Agaricomycotina</taxon>
        <taxon>Tremellomycetes</taxon>
        <taxon>Tremellales</taxon>
        <taxon>Cryptococcaceae</taxon>
        <taxon>Kwoniella</taxon>
    </lineage>
</organism>
<dbReference type="KEGG" id="ker:91107363"/>
<reference evidence="2 3" key="1">
    <citation type="submission" date="2024-01" db="EMBL/GenBank/DDBJ databases">
        <title>Comparative genomics of Cryptococcus and Kwoniella reveals pathogenesis evolution and contrasting modes of karyotype evolution via chromosome fusion or intercentromeric recombination.</title>
        <authorList>
            <person name="Coelho M.A."/>
            <person name="David-Palma M."/>
            <person name="Shea T."/>
            <person name="Bowers K."/>
            <person name="McGinley-Smith S."/>
            <person name="Mohammad A.W."/>
            <person name="Gnirke A."/>
            <person name="Yurkov A.M."/>
            <person name="Nowrousian M."/>
            <person name="Sun S."/>
            <person name="Cuomo C.A."/>
            <person name="Heitman J."/>
        </authorList>
    </citation>
    <scope>NUCLEOTIDE SEQUENCE [LARGE SCALE GENOMIC DNA]</scope>
    <source>
        <strain evidence="2 3">PYCC6329</strain>
    </source>
</reference>
<sequence>MSYSNGEQSNNPTSFADTESHEQFEYSTSGSSTGSGNPNSASSSQGYSVRYTPNGIEVSNGTEGGSHPAGFGEEDDQIQIRGQWS</sequence>
<protein>
    <submittedName>
        <fullName evidence="2">Uncharacterized protein</fullName>
    </submittedName>
</protein>
<name>A0AAX4KVQ1_9TREE</name>
<keyword evidence="3" id="KW-1185">Reference proteome</keyword>
<proteinExistence type="predicted"/>
<gene>
    <name evidence="2" type="ORF">V865_008562</name>
</gene>
<dbReference type="AlphaFoldDB" id="A0AAX4KVQ1"/>
<evidence type="ECO:0000256" key="1">
    <source>
        <dbReference type="SAM" id="MobiDB-lite"/>
    </source>
</evidence>
<feature type="compositionally biased region" description="Polar residues" evidence="1">
    <location>
        <begin position="1"/>
        <end position="17"/>
    </location>
</feature>
<dbReference type="GeneID" id="91107363"/>